<protein>
    <submittedName>
        <fullName evidence="2">Uncharacterized protein</fullName>
    </submittedName>
</protein>
<evidence type="ECO:0000313" key="3">
    <source>
        <dbReference type="Proteomes" id="UP000289437"/>
    </source>
</evidence>
<organism evidence="2 3">
    <name type="scientific">Granulicella sibirica</name>
    <dbReference type="NCBI Taxonomy" id="2479048"/>
    <lineage>
        <taxon>Bacteria</taxon>
        <taxon>Pseudomonadati</taxon>
        <taxon>Acidobacteriota</taxon>
        <taxon>Terriglobia</taxon>
        <taxon>Terriglobales</taxon>
        <taxon>Acidobacteriaceae</taxon>
        <taxon>Granulicella</taxon>
    </lineage>
</organism>
<evidence type="ECO:0000256" key="1">
    <source>
        <dbReference type="SAM" id="Phobius"/>
    </source>
</evidence>
<dbReference type="OrthoDB" id="123391at2"/>
<sequence>MSMVRVVAAALAVWRLTHLIHSEDGPFRILKRMREALRRLSMSGAVDCFLCLSIWVAVPFGCVLGSSFAEVVILILAFSAVTILIDRSAGLSEQGALFLEEPYKEEVEAWPVDADSTEFDRRIGRNGRWRRSA</sequence>
<proteinExistence type="predicted"/>
<dbReference type="AlphaFoldDB" id="A0A4V1L578"/>
<name>A0A4V1L578_9BACT</name>
<reference evidence="2 3" key="1">
    <citation type="submission" date="2018-11" db="EMBL/GenBank/DDBJ databases">
        <authorList>
            <person name="Mardanov A.V."/>
            <person name="Ravin N.V."/>
            <person name="Dedysh S.N."/>
        </authorList>
    </citation>
    <scope>NUCLEOTIDE SEQUENCE [LARGE SCALE GENOMIC DNA]</scope>
    <source>
        <strain evidence="2 3">AF10</strain>
    </source>
</reference>
<feature type="transmembrane region" description="Helical" evidence="1">
    <location>
        <begin position="52"/>
        <end position="85"/>
    </location>
</feature>
<evidence type="ECO:0000313" key="2">
    <source>
        <dbReference type="EMBL" id="RXH54814.1"/>
    </source>
</evidence>
<comment type="caution">
    <text evidence="2">The sequence shown here is derived from an EMBL/GenBank/DDBJ whole genome shotgun (WGS) entry which is preliminary data.</text>
</comment>
<reference evidence="3" key="2">
    <citation type="submission" date="2019-02" db="EMBL/GenBank/DDBJ databases">
        <title>Granulicella sibirica sp. nov., a psychrotolerant acidobacterium isolated from an organic soil layer in forested tundra, West Siberia.</title>
        <authorList>
            <person name="Oshkin I.Y."/>
            <person name="Kulichevskaya I.S."/>
            <person name="Rijpstra W.I.C."/>
            <person name="Sinninghe Damste J.S."/>
            <person name="Rakitin A.L."/>
            <person name="Ravin N.V."/>
            <person name="Dedysh S.N."/>
        </authorList>
    </citation>
    <scope>NUCLEOTIDE SEQUENCE [LARGE SCALE GENOMIC DNA]</scope>
    <source>
        <strain evidence="3">AF10</strain>
    </source>
</reference>
<keyword evidence="3" id="KW-1185">Reference proteome</keyword>
<dbReference type="RefSeq" id="WP_128914546.1">
    <property type="nucleotide sequence ID" value="NZ_RDSM01000003.1"/>
</dbReference>
<keyword evidence="1" id="KW-0812">Transmembrane</keyword>
<keyword evidence="1" id="KW-0472">Membrane</keyword>
<dbReference type="Proteomes" id="UP000289437">
    <property type="component" value="Unassembled WGS sequence"/>
</dbReference>
<accession>A0A4V1L578</accession>
<dbReference type="EMBL" id="RDSM01000003">
    <property type="protein sequence ID" value="RXH54814.1"/>
    <property type="molecule type" value="Genomic_DNA"/>
</dbReference>
<gene>
    <name evidence="2" type="ORF">GRAN_3918</name>
</gene>
<keyword evidence="1" id="KW-1133">Transmembrane helix</keyword>